<feature type="region of interest" description="Disordered" evidence="1">
    <location>
        <begin position="190"/>
        <end position="263"/>
    </location>
</feature>
<dbReference type="Proteomes" id="UP001412239">
    <property type="component" value="Unassembled WGS sequence"/>
</dbReference>
<protein>
    <submittedName>
        <fullName evidence="2">Uncharacterized protein</fullName>
    </submittedName>
</protein>
<feature type="compositionally biased region" description="Pro residues" evidence="1">
    <location>
        <begin position="423"/>
        <end position="432"/>
    </location>
</feature>
<organism evidence="2 3">
    <name type="scientific">Tuber aestivum</name>
    <name type="common">summer truffle</name>
    <dbReference type="NCBI Taxonomy" id="59557"/>
    <lineage>
        <taxon>Eukaryota</taxon>
        <taxon>Fungi</taxon>
        <taxon>Dikarya</taxon>
        <taxon>Ascomycota</taxon>
        <taxon>Pezizomycotina</taxon>
        <taxon>Pezizomycetes</taxon>
        <taxon>Pezizales</taxon>
        <taxon>Tuberaceae</taxon>
        <taxon>Tuber</taxon>
    </lineage>
</organism>
<feature type="region of interest" description="Disordered" evidence="1">
    <location>
        <begin position="782"/>
        <end position="803"/>
    </location>
</feature>
<feature type="compositionally biased region" description="Polar residues" evidence="1">
    <location>
        <begin position="118"/>
        <end position="131"/>
    </location>
</feature>
<feature type="compositionally biased region" description="Low complexity" evidence="1">
    <location>
        <begin position="787"/>
        <end position="802"/>
    </location>
</feature>
<sequence length="856" mass="91485">MSINVQHHAGCHKTTNDFASMLVEKVSRVSLSLASEFELVVNSKLLAFSCPDCHVLADDTFGLFVMNHTPSASPASSFGPSQSTATQGTGSLVAEHLAAGPVGIPSGSQNFMIGRNASATSSHASSDNASLGSLAPSENPLPGYSKRNDLVGSNYRTPVPCPSVMGITETGYRRFLKTGGNVSWADEIESTPQDTSMGLGGGKTTEGNGIGDSRHASLDPEEEDGVALVGDRTQSTDYGSMPPLPSTLAETTCESHAPSVRSPGVVSTLTTAEVDMLEGLEEMECGQVVPALGSEDGSVADLPMSLGRGRTSEADGLGDSVWAASSPVAIWEASVGPADPNRPIVEQDLMIDRLGEYRRFNEVAMDMHFIKTVLNTMDNTVHALHNHINRLERRVCELEDEKDAAARTMVNKNVNQTNKNSAVPPPVTPTAPPGTSVVRPTTKNTGPVPTLPRKLPTAPAVQAVRPSDIPLPVTKTLSYVQAATAVSGPQEFTLVQRRRLKSPPPAPLVTVRERHVVVRFDDRGSKVGLPVGVNTEVCKAALNKVLANGSSPARFASCVQHRTSGDLLLTFAQHSAASVWKFVSGMERALMELRLHSFAFGRDTTKIRVLASNLPFAPSGVGTTWQVKDWKGDSAFDDMIWDLEMSNPGFKVVGHPHWVGSLAGHKSHRHTQGSVVFTVELDPGVKEALGRSSVMVYSHRWPLRVLAEIKPTSLCRRCLQHGHVAVMCWAPVACKFCNGDHYSTEHKCLVRNCQAGKGSLCPHVRLECHMCSRVGHLTGDAGHPRLLRPSPMSTPPSSTSSRKVISKTTELGVADQSGCKIVNSVHTRTTDKELEKTAVLAAPSLQASARSPSNSL</sequence>
<evidence type="ECO:0000256" key="1">
    <source>
        <dbReference type="SAM" id="MobiDB-lite"/>
    </source>
</evidence>
<evidence type="ECO:0000313" key="3">
    <source>
        <dbReference type="Proteomes" id="UP001412239"/>
    </source>
</evidence>
<dbReference type="EMBL" id="LN891403">
    <property type="protein sequence ID" value="CUS06727.1"/>
    <property type="molecule type" value="Genomic_DNA"/>
</dbReference>
<keyword evidence="3" id="KW-1185">Reference proteome</keyword>
<name>A0A292PJP0_9PEZI</name>
<reference evidence="2" key="1">
    <citation type="submission" date="2015-10" db="EMBL/GenBank/DDBJ databases">
        <authorList>
            <person name="Regsiter A."/>
            <person name="william w."/>
        </authorList>
    </citation>
    <scope>NUCLEOTIDE SEQUENCE</scope>
    <source>
        <strain evidence="2">Montdore</strain>
    </source>
</reference>
<gene>
    <name evidence="2" type="ORF">GSTUAT00009194001</name>
</gene>
<dbReference type="AlphaFoldDB" id="A0A292PJP0"/>
<accession>A0A292PJP0</accession>
<feature type="region of interest" description="Disordered" evidence="1">
    <location>
        <begin position="118"/>
        <end position="149"/>
    </location>
</feature>
<proteinExistence type="predicted"/>
<evidence type="ECO:0000313" key="2">
    <source>
        <dbReference type="EMBL" id="CUS06727.1"/>
    </source>
</evidence>
<feature type="compositionally biased region" description="Gly residues" evidence="1">
    <location>
        <begin position="198"/>
        <end position="210"/>
    </location>
</feature>
<feature type="compositionally biased region" description="Polar residues" evidence="1">
    <location>
        <begin position="438"/>
        <end position="447"/>
    </location>
</feature>
<feature type="region of interest" description="Disordered" evidence="1">
    <location>
        <begin position="416"/>
        <end position="458"/>
    </location>
</feature>